<keyword evidence="2" id="KW-1185">Reference proteome</keyword>
<evidence type="ECO:0000313" key="1">
    <source>
        <dbReference type="EMBL" id="KAJ1931713.1"/>
    </source>
</evidence>
<name>A0ACC1IZC5_9FUNG</name>
<organism evidence="1 2">
    <name type="scientific">Linderina macrospora</name>
    <dbReference type="NCBI Taxonomy" id="4868"/>
    <lineage>
        <taxon>Eukaryota</taxon>
        <taxon>Fungi</taxon>
        <taxon>Fungi incertae sedis</taxon>
        <taxon>Zoopagomycota</taxon>
        <taxon>Kickxellomycotina</taxon>
        <taxon>Kickxellomycetes</taxon>
        <taxon>Kickxellales</taxon>
        <taxon>Kickxellaceae</taxon>
        <taxon>Linderina</taxon>
    </lineage>
</organism>
<accession>A0ACC1IZC5</accession>
<sequence>MAVRPITNRDETSILVCAPESPVPLVTVRQRGVVAAVALVPAASSGKSGRSHPDTEHGQLKPDPLAHNSLAILTAAGRLNVYAAESDTLAFKHTKDTPLGSEKAGAAARTMDSKVFSSIFGKSKPRTSSADSLDASAATNPHVRNAMRLVRSAVHSAYVNAPHHVLPPVSALFDQFVTQQLAKVSIRDTEEKREEESRDAEMVGEEGGEENGGDAEGPRATTKAPFLKSLRRGFQASQ</sequence>
<comment type="caution">
    <text evidence="1">The sequence shown here is derived from an EMBL/GenBank/DDBJ whole genome shotgun (WGS) entry which is preliminary data.</text>
</comment>
<dbReference type="Proteomes" id="UP001150603">
    <property type="component" value="Unassembled WGS sequence"/>
</dbReference>
<gene>
    <name evidence="1" type="ORF">FBU59_006620</name>
</gene>
<proteinExistence type="predicted"/>
<dbReference type="EMBL" id="JANBPW010005868">
    <property type="protein sequence ID" value="KAJ1931713.1"/>
    <property type="molecule type" value="Genomic_DNA"/>
</dbReference>
<evidence type="ECO:0000313" key="2">
    <source>
        <dbReference type="Proteomes" id="UP001150603"/>
    </source>
</evidence>
<protein>
    <submittedName>
        <fullName evidence="1">Uncharacterized protein</fullName>
    </submittedName>
</protein>
<reference evidence="1" key="1">
    <citation type="submission" date="2022-07" db="EMBL/GenBank/DDBJ databases">
        <title>Phylogenomic reconstructions and comparative analyses of Kickxellomycotina fungi.</title>
        <authorList>
            <person name="Reynolds N.K."/>
            <person name="Stajich J.E."/>
            <person name="Barry K."/>
            <person name="Grigoriev I.V."/>
            <person name="Crous P."/>
            <person name="Smith M.E."/>
        </authorList>
    </citation>
    <scope>NUCLEOTIDE SEQUENCE</scope>
    <source>
        <strain evidence="1">NRRL 5244</strain>
    </source>
</reference>